<dbReference type="AlphaFoldDB" id="A0AA47MK04"/>
<name>A0AA47MK04_MERPO</name>
<sequence>MKERSNEEGRTDAWLHQDLTSDQYVTVRRDGSLHIERVRLQDAGEYTCLAENVVGASNRTTLLHVYVIPTMQHGPQVFGTVEGAAIALPCRASGVPTPEITWAKVRTRNPAGQQLDLGGPVFSLDPDGSLRIASPSGRETGEFVCTATNVAGFSIRKVQLTVYVRPRPGGGPDGGPDGGLDGAAEPYRVSVSEGREVTLPCEVHSFPPPTITWAKERQLISPFSPRITLRKDSVAAAARRSWDAAETFRSGPPGGGGGGSDERIITEQLHNQLPSGSMRILETRVQDAGLYVCVASNIAGNLSQSVYLSVQGTGLASGPTCVIRPVVLNRSRLRTHMCH</sequence>
<dbReference type="PROSITE" id="PS50835">
    <property type="entry name" value="IG_LIKE"/>
    <property type="match status" value="3"/>
</dbReference>
<organism evidence="3 4">
    <name type="scientific">Merluccius polli</name>
    <name type="common">Benguela hake</name>
    <name type="synonym">Merluccius cadenati</name>
    <dbReference type="NCBI Taxonomy" id="89951"/>
    <lineage>
        <taxon>Eukaryota</taxon>
        <taxon>Metazoa</taxon>
        <taxon>Chordata</taxon>
        <taxon>Craniata</taxon>
        <taxon>Vertebrata</taxon>
        <taxon>Euteleostomi</taxon>
        <taxon>Actinopterygii</taxon>
        <taxon>Neopterygii</taxon>
        <taxon>Teleostei</taxon>
        <taxon>Neoteleostei</taxon>
        <taxon>Acanthomorphata</taxon>
        <taxon>Zeiogadaria</taxon>
        <taxon>Gadariae</taxon>
        <taxon>Gadiformes</taxon>
        <taxon>Gadoidei</taxon>
        <taxon>Merlucciidae</taxon>
        <taxon>Merluccius</taxon>
    </lineage>
</organism>
<proteinExistence type="predicted"/>
<comment type="caution">
    <text evidence="3">The sequence shown here is derived from an EMBL/GenBank/DDBJ whole genome shotgun (WGS) entry which is preliminary data.</text>
</comment>
<dbReference type="GO" id="GO:0030424">
    <property type="term" value="C:axon"/>
    <property type="evidence" value="ECO:0007669"/>
    <property type="project" value="TreeGrafter"/>
</dbReference>
<feature type="domain" description="Ig-like" evidence="2">
    <location>
        <begin position="14"/>
        <end position="64"/>
    </location>
</feature>
<dbReference type="InterPro" id="IPR007110">
    <property type="entry name" value="Ig-like_dom"/>
</dbReference>
<dbReference type="Gene3D" id="2.60.40.10">
    <property type="entry name" value="Immunoglobulins"/>
    <property type="match status" value="3"/>
</dbReference>
<keyword evidence="1" id="KW-0393">Immunoglobulin domain</keyword>
<dbReference type="SMART" id="SM00409">
    <property type="entry name" value="IG"/>
    <property type="match status" value="3"/>
</dbReference>
<gene>
    <name evidence="3" type="primary">Hmcn1_3</name>
    <name evidence="3" type="ORF">N1851_021423</name>
</gene>
<dbReference type="InterPro" id="IPR013783">
    <property type="entry name" value="Ig-like_fold"/>
</dbReference>
<dbReference type="InterPro" id="IPR036179">
    <property type="entry name" value="Ig-like_dom_sf"/>
</dbReference>
<dbReference type="EMBL" id="JAOPHQ010003824">
    <property type="protein sequence ID" value="KAK0141476.1"/>
    <property type="molecule type" value="Genomic_DNA"/>
</dbReference>
<dbReference type="GO" id="GO:0098632">
    <property type="term" value="F:cell-cell adhesion mediator activity"/>
    <property type="evidence" value="ECO:0007669"/>
    <property type="project" value="TreeGrafter"/>
</dbReference>
<dbReference type="Proteomes" id="UP001174136">
    <property type="component" value="Unassembled WGS sequence"/>
</dbReference>
<dbReference type="GO" id="GO:0007411">
    <property type="term" value="P:axon guidance"/>
    <property type="evidence" value="ECO:0007669"/>
    <property type="project" value="TreeGrafter"/>
</dbReference>
<evidence type="ECO:0000313" key="3">
    <source>
        <dbReference type="EMBL" id="KAK0141476.1"/>
    </source>
</evidence>
<reference evidence="3" key="1">
    <citation type="journal article" date="2023" name="Front. Mar. Sci.">
        <title>A new Merluccius polli reference genome to investigate the effects of global change in West African waters.</title>
        <authorList>
            <person name="Mateo J.L."/>
            <person name="Blanco-Fernandez C."/>
            <person name="Garcia-Vazquez E."/>
            <person name="Machado-Schiaffino G."/>
        </authorList>
    </citation>
    <scope>NUCLEOTIDE SEQUENCE</scope>
    <source>
        <strain evidence="3">C29</strain>
        <tissue evidence="3">Fin</tissue>
    </source>
</reference>
<dbReference type="SUPFAM" id="SSF48726">
    <property type="entry name" value="Immunoglobulin"/>
    <property type="match status" value="3"/>
</dbReference>
<dbReference type="InterPro" id="IPR003599">
    <property type="entry name" value="Ig_sub"/>
</dbReference>
<dbReference type="GO" id="GO:0070593">
    <property type="term" value="P:dendrite self-avoidance"/>
    <property type="evidence" value="ECO:0007669"/>
    <property type="project" value="TreeGrafter"/>
</dbReference>
<dbReference type="InterPro" id="IPR013098">
    <property type="entry name" value="Ig_I-set"/>
</dbReference>
<dbReference type="SMART" id="SM00408">
    <property type="entry name" value="IGc2"/>
    <property type="match status" value="3"/>
</dbReference>
<dbReference type="InterPro" id="IPR003598">
    <property type="entry name" value="Ig_sub2"/>
</dbReference>
<evidence type="ECO:0000313" key="4">
    <source>
        <dbReference type="Proteomes" id="UP001174136"/>
    </source>
</evidence>
<accession>A0AA47MK04</accession>
<evidence type="ECO:0000256" key="1">
    <source>
        <dbReference type="ARBA" id="ARBA00023319"/>
    </source>
</evidence>
<dbReference type="Pfam" id="PF13927">
    <property type="entry name" value="Ig_3"/>
    <property type="match status" value="1"/>
</dbReference>
<dbReference type="GO" id="GO:0007156">
    <property type="term" value="P:homophilic cell adhesion via plasma membrane adhesion molecules"/>
    <property type="evidence" value="ECO:0007669"/>
    <property type="project" value="TreeGrafter"/>
</dbReference>
<dbReference type="PANTHER" id="PTHR10075:SF100">
    <property type="entry name" value="FASCICLIN-2"/>
    <property type="match status" value="1"/>
</dbReference>
<dbReference type="PANTHER" id="PTHR10075">
    <property type="entry name" value="BASIGIN RELATED"/>
    <property type="match status" value="1"/>
</dbReference>
<feature type="domain" description="Ig-like" evidence="2">
    <location>
        <begin position="69"/>
        <end position="161"/>
    </location>
</feature>
<feature type="domain" description="Ig-like" evidence="2">
    <location>
        <begin position="176"/>
        <end position="309"/>
    </location>
</feature>
<keyword evidence="4" id="KW-1185">Reference proteome</keyword>
<protein>
    <submittedName>
        <fullName evidence="3">Hemicentin-1</fullName>
    </submittedName>
</protein>
<evidence type="ECO:0000259" key="2">
    <source>
        <dbReference type="PROSITE" id="PS50835"/>
    </source>
</evidence>
<dbReference type="Pfam" id="PF07679">
    <property type="entry name" value="I-set"/>
    <property type="match status" value="2"/>
</dbReference>
<dbReference type="GO" id="GO:0005886">
    <property type="term" value="C:plasma membrane"/>
    <property type="evidence" value="ECO:0007669"/>
    <property type="project" value="TreeGrafter"/>
</dbReference>